<evidence type="ECO:0000313" key="1">
    <source>
        <dbReference type="EMBL" id="SVE29835.1"/>
    </source>
</evidence>
<dbReference type="EMBL" id="UINC01207656">
    <property type="protein sequence ID" value="SVE29835.1"/>
    <property type="molecule type" value="Genomic_DNA"/>
</dbReference>
<dbReference type="AlphaFoldDB" id="A0A383CDS1"/>
<feature type="non-terminal residue" evidence="1">
    <location>
        <position position="37"/>
    </location>
</feature>
<proteinExistence type="predicted"/>
<reference evidence="1" key="1">
    <citation type="submission" date="2018-05" db="EMBL/GenBank/DDBJ databases">
        <authorList>
            <person name="Lanie J.A."/>
            <person name="Ng W.-L."/>
            <person name="Kazmierczak K.M."/>
            <person name="Andrzejewski T.M."/>
            <person name="Davidsen T.M."/>
            <person name="Wayne K.J."/>
            <person name="Tettelin H."/>
            <person name="Glass J.I."/>
            <person name="Rusch D."/>
            <person name="Podicherti R."/>
            <person name="Tsui H.-C.T."/>
            <person name="Winkler M.E."/>
        </authorList>
    </citation>
    <scope>NUCLEOTIDE SEQUENCE</scope>
</reference>
<protein>
    <submittedName>
        <fullName evidence="1">Uncharacterized protein</fullName>
    </submittedName>
</protein>
<gene>
    <name evidence="1" type="ORF">METZ01_LOCUS482689</name>
</gene>
<sequence length="37" mass="3961">MVILWLPTNAQACAVCYGAADDPMVRGMNSAIFFLLG</sequence>
<accession>A0A383CDS1</accession>
<organism evidence="1">
    <name type="scientific">marine metagenome</name>
    <dbReference type="NCBI Taxonomy" id="408172"/>
    <lineage>
        <taxon>unclassified sequences</taxon>
        <taxon>metagenomes</taxon>
        <taxon>ecological metagenomes</taxon>
    </lineage>
</organism>
<name>A0A383CDS1_9ZZZZ</name>